<feature type="domain" description="Carbamoyltransferase C-terminal" evidence="1">
    <location>
        <begin position="341"/>
        <end position="508"/>
    </location>
</feature>
<dbReference type="GO" id="GO:0016740">
    <property type="term" value="F:transferase activity"/>
    <property type="evidence" value="ECO:0007669"/>
    <property type="project" value="UniProtKB-KW"/>
</dbReference>
<evidence type="ECO:0000259" key="1">
    <source>
        <dbReference type="Pfam" id="PF16861"/>
    </source>
</evidence>
<dbReference type="Proteomes" id="UP000076079">
    <property type="component" value="Chromosome"/>
</dbReference>
<dbReference type="PANTHER" id="PTHR34847">
    <property type="entry name" value="NODULATION PROTEIN U"/>
    <property type="match status" value="1"/>
</dbReference>
<protein>
    <submittedName>
        <fullName evidence="2">Putative carbamoyl transferase, NodU family</fullName>
    </submittedName>
</protein>
<keyword evidence="3" id="KW-1185">Reference proteome</keyword>
<dbReference type="InterPro" id="IPR031730">
    <property type="entry name" value="Carbam_trans_C"/>
</dbReference>
<proteinExistence type="predicted"/>
<evidence type="ECO:0000313" key="3">
    <source>
        <dbReference type="Proteomes" id="UP000076079"/>
    </source>
</evidence>
<dbReference type="STRING" id="1855912.LuPra_03314"/>
<sequence length="521" mass="53946">MITLALGGWHSHGAAAVGSRGRLLAALDAGSVVGVREIGLLAVPDPWVVAARCLAAAGASWDEVAQVCLVTDTPAVGGVAQVPADVEAYARGRGLVVGTATTMDADRATRAFAETLEPGQPVLYAGIADAWLASDGGLVHITGYGDLAAAAARLSAALGQGRREPWHALQSLAEGRQPEARWDGAMRPVMAAGPAAVDVAREALERLIADASATVSVALDSADSPHVGAQMLRAALASAFLVRVREILNDVGGDGRAIVGGRVGTLPAVSRHRLADVLPCPDARGAVIGAAIGALAPGEGVRLQGIGENFSEADVKLALESSRLDYLYEPRPERLMDRISALLAAGKLVAWFEGRADFGDVPCGSRVVVADAAERYSRDNVNVYLRHRSVDSLLTVMLTAATATRIFGDRAPAPGQRARLTVPPAHTAAFDGAANKHGIIDLVVACDSGAPGFHQLLAHHEARTGHPALVVSRLAAADGAVAARPIDALAVTYTTPLDALVMGRFVVFKDYWLLRSGTPTA</sequence>
<reference evidence="2 3" key="1">
    <citation type="journal article" date="2016" name="Genome Announc.">
        <title>First Complete Genome Sequence of a Subdivision 6 Acidobacterium Strain.</title>
        <authorList>
            <person name="Huang S."/>
            <person name="Vieira S."/>
            <person name="Bunk B."/>
            <person name="Riedel T."/>
            <person name="Sproer C."/>
            <person name="Overmann J."/>
        </authorList>
    </citation>
    <scope>NUCLEOTIDE SEQUENCE [LARGE SCALE GENOMIC DNA]</scope>
    <source>
        <strain evidence="3">DSM 100886 HEG_-6_39</strain>
    </source>
</reference>
<dbReference type="InterPro" id="IPR051338">
    <property type="entry name" value="NodU/CmcH_Carbamoyltrnsfr"/>
</dbReference>
<dbReference type="AlphaFoldDB" id="A0A143PNV3"/>
<organism evidence="2 3">
    <name type="scientific">Luteitalea pratensis</name>
    <dbReference type="NCBI Taxonomy" id="1855912"/>
    <lineage>
        <taxon>Bacteria</taxon>
        <taxon>Pseudomonadati</taxon>
        <taxon>Acidobacteriota</taxon>
        <taxon>Vicinamibacteria</taxon>
        <taxon>Vicinamibacterales</taxon>
        <taxon>Vicinamibacteraceae</taxon>
        <taxon>Luteitalea</taxon>
    </lineage>
</organism>
<dbReference type="Gene3D" id="3.90.870.20">
    <property type="entry name" value="Carbamoyltransferase, C-terminal domain"/>
    <property type="match status" value="1"/>
</dbReference>
<dbReference type="InterPro" id="IPR038152">
    <property type="entry name" value="Carbam_trans_C_sf"/>
</dbReference>
<reference evidence="3" key="2">
    <citation type="submission" date="2016-04" db="EMBL/GenBank/DDBJ databases">
        <title>First Complete Genome Sequence of a Subdivision 6 Acidobacterium.</title>
        <authorList>
            <person name="Huang S."/>
            <person name="Vieira S."/>
            <person name="Bunk B."/>
            <person name="Riedel T."/>
            <person name="Sproeer C."/>
            <person name="Overmann J."/>
        </authorList>
    </citation>
    <scope>NUCLEOTIDE SEQUENCE [LARGE SCALE GENOMIC DNA]</scope>
    <source>
        <strain evidence="3">DSM 100886 HEG_-6_39</strain>
    </source>
</reference>
<dbReference type="KEGG" id="abac:LuPra_03314"/>
<keyword evidence="2" id="KW-0808">Transferase</keyword>
<dbReference type="Pfam" id="PF16861">
    <property type="entry name" value="Carbam_trans_C"/>
    <property type="match status" value="1"/>
</dbReference>
<gene>
    <name evidence="2" type="ORF">LuPra_03314</name>
</gene>
<name>A0A143PNV3_LUTPR</name>
<evidence type="ECO:0000313" key="2">
    <source>
        <dbReference type="EMBL" id="AMY10086.1"/>
    </source>
</evidence>
<dbReference type="PANTHER" id="PTHR34847:SF1">
    <property type="entry name" value="NODULATION PROTEIN U"/>
    <property type="match status" value="1"/>
</dbReference>
<accession>A0A143PNV3</accession>
<dbReference type="EMBL" id="CP015136">
    <property type="protein sequence ID" value="AMY10086.1"/>
    <property type="molecule type" value="Genomic_DNA"/>
</dbReference>